<evidence type="ECO:0000256" key="2">
    <source>
        <dbReference type="SAM" id="MobiDB-lite"/>
    </source>
</evidence>
<sequence length="658" mass="74040">MRFPQAILIDPRKVLPSRHSIFIRGFPGNVSIDDIKELFSKQCDGKCKIDFFSFSEDKSQLFVAIRFDSHSVAKRLISKYDGERIFGYKVELNWFKDIRKARKKVIENEYKYQTLLAHPHFDVRRRPNGRFPLRRMGLKRFGGKFLQRHYEAPPTRQCVSSSDSSGSRSRSSSFSRQSRSPHRRGSSSSDSSRSPPRPLPVRRRSPVKSSHSDSGSCSSSSSSSPASCRSAVNGRKEQPAPPATQLVYEYDEVSGEKEVLEAACKSLTLTERSHLSRVSYPQNARQIMKACSPPNRKNVSASHSDSADSRRSSTHTSRRSTRGDEEHDHQVQQELRKEPQKEQQQPQNMVIPYTESSEDEQSPKRKREKRKKRTRHRKNKRSKRVRSLGTPVGLESVDLAVPANGPNAVDPENAPADVVTPVKKPMDDEEIHEILEVEQLSLNNIFLPDEAPEPLMEEKLDASGPLPTSPPATNPDESDRAETTEEVSVTQVEDQSSAEQIDAGTQTTFEPGFSKSTSTDFGTQASVPTKGSSAISGTDEILSQISTLTDARIDEIFQQKRLIEAAYRLDCEGYTASVGKLVRPLLQHHDAQRNNPMYQDKFIKRIRFVTGNYEDICIPPLTYRYTQPGLAGPFACLITYATGRSRKAKYQRTAGVYS</sequence>
<protein>
    <recommendedName>
        <fullName evidence="3">RRM domain-containing protein</fullName>
    </recommendedName>
</protein>
<feature type="compositionally biased region" description="Low complexity" evidence="2">
    <location>
        <begin position="160"/>
        <end position="178"/>
    </location>
</feature>
<organism evidence="4 5">
    <name type="scientific">Opisthorchis viverrini</name>
    <name type="common">Southeast Asian liver fluke</name>
    <dbReference type="NCBI Taxonomy" id="6198"/>
    <lineage>
        <taxon>Eukaryota</taxon>
        <taxon>Metazoa</taxon>
        <taxon>Spiralia</taxon>
        <taxon>Lophotrochozoa</taxon>
        <taxon>Platyhelminthes</taxon>
        <taxon>Trematoda</taxon>
        <taxon>Digenea</taxon>
        <taxon>Opisthorchiida</taxon>
        <taxon>Opisthorchiata</taxon>
        <taxon>Opisthorchiidae</taxon>
        <taxon>Opisthorchis</taxon>
    </lineage>
</organism>
<dbReference type="PROSITE" id="PS50102">
    <property type="entry name" value="RRM"/>
    <property type="match status" value="1"/>
</dbReference>
<accession>A0A1S8WZ46</accession>
<dbReference type="Proteomes" id="UP000243686">
    <property type="component" value="Unassembled WGS sequence"/>
</dbReference>
<name>A0A1S8WZ46_OPIVI</name>
<reference evidence="4 5" key="1">
    <citation type="submission" date="2015-03" db="EMBL/GenBank/DDBJ databases">
        <title>Draft genome of the nematode, Opisthorchis viverrini.</title>
        <authorList>
            <person name="Mitreva M."/>
        </authorList>
    </citation>
    <scope>NUCLEOTIDE SEQUENCE [LARGE SCALE GENOMIC DNA]</scope>
    <source>
        <strain evidence="4">Khon Kaen</strain>
    </source>
</reference>
<evidence type="ECO:0000259" key="3">
    <source>
        <dbReference type="PROSITE" id="PS50102"/>
    </source>
</evidence>
<feature type="compositionally biased region" description="Basic residues" evidence="2">
    <location>
        <begin position="364"/>
        <end position="386"/>
    </location>
</feature>
<dbReference type="AlphaFoldDB" id="A0A1S8WZ46"/>
<feature type="compositionally biased region" description="Polar residues" evidence="2">
    <location>
        <begin position="503"/>
        <end position="536"/>
    </location>
</feature>
<feature type="compositionally biased region" description="Low complexity" evidence="2">
    <location>
        <begin position="486"/>
        <end position="497"/>
    </location>
</feature>
<feature type="compositionally biased region" description="Low complexity" evidence="2">
    <location>
        <begin position="207"/>
        <end position="230"/>
    </location>
</feature>
<dbReference type="InterPro" id="IPR035979">
    <property type="entry name" value="RBD_domain_sf"/>
</dbReference>
<feature type="domain" description="RRM" evidence="3">
    <location>
        <begin position="19"/>
        <end position="97"/>
    </location>
</feature>
<feature type="region of interest" description="Disordered" evidence="2">
    <location>
        <begin position="152"/>
        <end position="243"/>
    </location>
</feature>
<feature type="region of interest" description="Disordered" evidence="2">
    <location>
        <begin position="290"/>
        <end position="393"/>
    </location>
</feature>
<dbReference type="InterPro" id="IPR012677">
    <property type="entry name" value="Nucleotide-bd_a/b_plait_sf"/>
</dbReference>
<dbReference type="SMART" id="SM00360">
    <property type="entry name" value="RRM"/>
    <property type="match status" value="1"/>
</dbReference>
<dbReference type="GO" id="GO:0003723">
    <property type="term" value="F:RNA binding"/>
    <property type="evidence" value="ECO:0007669"/>
    <property type="project" value="UniProtKB-UniRule"/>
</dbReference>
<dbReference type="Pfam" id="PF00076">
    <property type="entry name" value="RRM_1"/>
    <property type="match status" value="1"/>
</dbReference>
<proteinExistence type="predicted"/>
<dbReference type="EMBL" id="KV893248">
    <property type="protein sequence ID" value="OON19513.1"/>
    <property type="molecule type" value="Genomic_DNA"/>
</dbReference>
<gene>
    <name evidence="4" type="ORF">X801_04618</name>
</gene>
<evidence type="ECO:0000313" key="5">
    <source>
        <dbReference type="Proteomes" id="UP000243686"/>
    </source>
</evidence>
<dbReference type="CDD" id="cd00590">
    <property type="entry name" value="RRM_SF"/>
    <property type="match status" value="1"/>
</dbReference>
<dbReference type="Gene3D" id="3.30.70.330">
    <property type="match status" value="1"/>
</dbReference>
<feature type="compositionally biased region" description="Basic and acidic residues" evidence="2">
    <location>
        <begin position="321"/>
        <end position="341"/>
    </location>
</feature>
<keyword evidence="1" id="KW-0694">RNA-binding</keyword>
<evidence type="ECO:0000313" key="4">
    <source>
        <dbReference type="EMBL" id="OON19513.1"/>
    </source>
</evidence>
<evidence type="ECO:0000256" key="1">
    <source>
        <dbReference type="PROSITE-ProRule" id="PRU00176"/>
    </source>
</evidence>
<feature type="region of interest" description="Disordered" evidence="2">
    <location>
        <begin position="459"/>
        <end position="536"/>
    </location>
</feature>
<keyword evidence="5" id="KW-1185">Reference proteome</keyword>
<dbReference type="SUPFAM" id="SSF54928">
    <property type="entry name" value="RNA-binding domain, RBD"/>
    <property type="match status" value="1"/>
</dbReference>
<dbReference type="InterPro" id="IPR000504">
    <property type="entry name" value="RRM_dom"/>
</dbReference>